<dbReference type="Gene3D" id="2.60.40.1120">
    <property type="entry name" value="Carboxypeptidase-like, regulatory domain"/>
    <property type="match status" value="1"/>
</dbReference>
<dbReference type="KEGG" id="aba:Acid345_4663"/>
<dbReference type="STRING" id="204669.Acid345_4663"/>
<accession>Q1IHI7</accession>
<organism evidence="1 2">
    <name type="scientific">Koribacter versatilis (strain Ellin345)</name>
    <dbReference type="NCBI Taxonomy" id="204669"/>
    <lineage>
        <taxon>Bacteria</taxon>
        <taxon>Pseudomonadati</taxon>
        <taxon>Acidobacteriota</taxon>
        <taxon>Terriglobia</taxon>
        <taxon>Terriglobales</taxon>
        <taxon>Candidatus Korobacteraceae</taxon>
        <taxon>Candidatus Korobacter</taxon>
    </lineage>
</organism>
<dbReference type="EnsemblBacteria" id="ABF43663">
    <property type="protein sequence ID" value="ABF43663"/>
    <property type="gene ID" value="Acid345_4663"/>
</dbReference>
<name>Q1IHI7_KORVE</name>
<proteinExistence type="predicted"/>
<gene>
    <name evidence="1" type="ordered locus">Acid345_4663</name>
</gene>
<dbReference type="InterPro" id="IPR008969">
    <property type="entry name" value="CarboxyPept-like_regulatory"/>
</dbReference>
<keyword evidence="2" id="KW-1185">Reference proteome</keyword>
<dbReference type="EMBL" id="CP000360">
    <property type="protein sequence ID" value="ABF43663.1"/>
    <property type="molecule type" value="Genomic_DNA"/>
</dbReference>
<evidence type="ECO:0000313" key="1">
    <source>
        <dbReference type="EMBL" id="ABF43663.1"/>
    </source>
</evidence>
<protein>
    <submittedName>
        <fullName evidence="1">Uncharacterized protein</fullName>
    </submittedName>
</protein>
<dbReference type="HOGENOM" id="CLU_1747234_0_0_0"/>
<dbReference type="SUPFAM" id="SSF49464">
    <property type="entry name" value="Carboxypeptidase regulatory domain-like"/>
    <property type="match status" value="1"/>
</dbReference>
<dbReference type="Proteomes" id="UP000002432">
    <property type="component" value="Chromosome"/>
</dbReference>
<dbReference type="AlphaFoldDB" id="Q1IHI7"/>
<reference evidence="1 2" key="1">
    <citation type="journal article" date="2009" name="Appl. Environ. Microbiol.">
        <title>Three genomes from the phylum Acidobacteria provide insight into the lifestyles of these microorganisms in soils.</title>
        <authorList>
            <person name="Ward N.L."/>
            <person name="Challacombe J.F."/>
            <person name="Janssen P.H."/>
            <person name="Henrissat B."/>
            <person name="Coutinho P.M."/>
            <person name="Wu M."/>
            <person name="Xie G."/>
            <person name="Haft D.H."/>
            <person name="Sait M."/>
            <person name="Badger J."/>
            <person name="Barabote R.D."/>
            <person name="Bradley B."/>
            <person name="Brettin T.S."/>
            <person name="Brinkac L.M."/>
            <person name="Bruce D."/>
            <person name="Creasy T."/>
            <person name="Daugherty S.C."/>
            <person name="Davidsen T.M."/>
            <person name="DeBoy R.T."/>
            <person name="Detter J.C."/>
            <person name="Dodson R.J."/>
            <person name="Durkin A.S."/>
            <person name="Ganapathy A."/>
            <person name="Gwinn-Giglio M."/>
            <person name="Han C.S."/>
            <person name="Khouri H."/>
            <person name="Kiss H."/>
            <person name="Kothari S.P."/>
            <person name="Madupu R."/>
            <person name="Nelson K.E."/>
            <person name="Nelson W.C."/>
            <person name="Paulsen I."/>
            <person name="Penn K."/>
            <person name="Ren Q."/>
            <person name="Rosovitz M.J."/>
            <person name="Selengut J.D."/>
            <person name="Shrivastava S."/>
            <person name="Sullivan S.A."/>
            <person name="Tapia R."/>
            <person name="Thompson L.S."/>
            <person name="Watkins K.L."/>
            <person name="Yang Q."/>
            <person name="Yu C."/>
            <person name="Zafar N."/>
            <person name="Zhou L."/>
            <person name="Kuske C.R."/>
        </authorList>
    </citation>
    <scope>NUCLEOTIDE SEQUENCE [LARGE SCALE GENOMIC DNA]</scope>
    <source>
        <strain evidence="1 2">Ellin345</strain>
    </source>
</reference>
<evidence type="ECO:0000313" key="2">
    <source>
        <dbReference type="Proteomes" id="UP000002432"/>
    </source>
</evidence>
<sequence>MNPWNSAQWAVTTKKKSWKKKARMATSNSSVFALSRRRVIAAALLLFLGSPVLFAGDKKDYALIYGTVFDADGRVVPGVPVKLQRVGDKKPKWELVSDHSGEFAQRVPTGDNDYVVIADIKVPKGGTKPQTKVHIHSNERADISIHLAK</sequence>